<keyword evidence="2" id="KW-0970">Cilium biogenesis/degradation</keyword>
<dbReference type="GO" id="GO:0005930">
    <property type="term" value="C:axoneme"/>
    <property type="evidence" value="ECO:0007669"/>
    <property type="project" value="TreeGrafter"/>
</dbReference>
<evidence type="ECO:0000256" key="4">
    <source>
        <dbReference type="ARBA" id="ARBA00023273"/>
    </source>
</evidence>
<evidence type="ECO:0000256" key="6">
    <source>
        <dbReference type="ARBA" id="ARBA00044798"/>
    </source>
</evidence>
<dbReference type="Pfam" id="PF13870">
    <property type="entry name" value="CCDC113_CCDC96_CC"/>
    <property type="match status" value="1"/>
</dbReference>
<reference evidence="9" key="2">
    <citation type="submission" date="2025-08" db="UniProtKB">
        <authorList>
            <consortium name="Ensembl"/>
        </authorList>
    </citation>
    <scope>IDENTIFICATION</scope>
</reference>
<comment type="subcellular location">
    <subcellularLocation>
        <location evidence="1">Cell projection</location>
        <location evidence="1">Cilium</location>
    </subcellularLocation>
</comment>
<organism evidence="9 10">
    <name type="scientific">Denticeps clupeoides</name>
    <name type="common">denticle herring</name>
    <dbReference type="NCBI Taxonomy" id="299321"/>
    <lineage>
        <taxon>Eukaryota</taxon>
        <taxon>Metazoa</taxon>
        <taxon>Chordata</taxon>
        <taxon>Craniata</taxon>
        <taxon>Vertebrata</taxon>
        <taxon>Euteleostomi</taxon>
        <taxon>Actinopterygii</taxon>
        <taxon>Neopterygii</taxon>
        <taxon>Teleostei</taxon>
        <taxon>Clupei</taxon>
        <taxon>Clupeiformes</taxon>
        <taxon>Denticipitoidei</taxon>
        <taxon>Denticipitidae</taxon>
        <taxon>Denticeps</taxon>
    </lineage>
</organism>
<dbReference type="GO" id="GO:0036064">
    <property type="term" value="C:ciliary basal body"/>
    <property type="evidence" value="ECO:0007669"/>
    <property type="project" value="TreeGrafter"/>
</dbReference>
<dbReference type="GeneTree" id="ENSGT00940000154521"/>
<keyword evidence="3 7" id="KW-0175">Coiled coil</keyword>
<comment type="similarity">
    <text evidence="5">Belongs to the CFAP263 family.</text>
</comment>
<evidence type="ECO:0000256" key="7">
    <source>
        <dbReference type="SAM" id="Coils"/>
    </source>
</evidence>
<reference evidence="9" key="3">
    <citation type="submission" date="2025-09" db="UniProtKB">
        <authorList>
            <consortium name="Ensembl"/>
        </authorList>
    </citation>
    <scope>IDENTIFICATION</scope>
</reference>
<evidence type="ECO:0000256" key="1">
    <source>
        <dbReference type="ARBA" id="ARBA00004138"/>
    </source>
</evidence>
<dbReference type="Proteomes" id="UP000694580">
    <property type="component" value="Chromosome 17"/>
</dbReference>
<dbReference type="AlphaFoldDB" id="A0AAY4DK30"/>
<feature type="coiled-coil region" evidence="7">
    <location>
        <begin position="192"/>
        <end position="219"/>
    </location>
</feature>
<feature type="coiled-coil region" evidence="7">
    <location>
        <begin position="93"/>
        <end position="127"/>
    </location>
</feature>
<evidence type="ECO:0000313" key="9">
    <source>
        <dbReference type="Ensembl" id="ENSDCDP00010045805.1"/>
    </source>
</evidence>
<dbReference type="PANTHER" id="PTHR15654">
    <property type="entry name" value="COILED-COIL DOMAIN-CONTAINING PROTEIN 113-RELATED"/>
    <property type="match status" value="1"/>
</dbReference>
<dbReference type="PANTHER" id="PTHR15654:SF2">
    <property type="entry name" value="COILED-COIL DOMAIN-CONTAINING PROTEIN 113"/>
    <property type="match status" value="1"/>
</dbReference>
<evidence type="ECO:0000256" key="5">
    <source>
        <dbReference type="ARBA" id="ARBA00044506"/>
    </source>
</evidence>
<evidence type="ECO:0000256" key="3">
    <source>
        <dbReference type="ARBA" id="ARBA00023054"/>
    </source>
</evidence>
<dbReference type="InterPro" id="IPR051885">
    <property type="entry name" value="CC_CF"/>
</dbReference>
<keyword evidence="4" id="KW-0966">Cell projection</keyword>
<evidence type="ECO:0000313" key="10">
    <source>
        <dbReference type="Proteomes" id="UP000694580"/>
    </source>
</evidence>
<dbReference type="InterPro" id="IPR025254">
    <property type="entry name" value="CCDC113/CCDC96_CC"/>
</dbReference>
<name>A0AAY4DK30_9TELE</name>
<proteinExistence type="inferred from homology"/>
<protein>
    <recommendedName>
        <fullName evidence="6">Cilia- and flagella-associated protein 263</fullName>
    </recommendedName>
</protein>
<feature type="domain" description="CCDC113/CCDC96 coiled-coil" evidence="8">
    <location>
        <begin position="89"/>
        <end position="257"/>
    </location>
</feature>
<gene>
    <name evidence="9" type="primary">CCDC113</name>
</gene>
<keyword evidence="10" id="KW-1185">Reference proteome</keyword>
<reference evidence="9 10" key="1">
    <citation type="submission" date="2020-06" db="EMBL/GenBank/DDBJ databases">
        <authorList>
            <consortium name="Wellcome Sanger Institute Data Sharing"/>
        </authorList>
    </citation>
    <scope>NUCLEOTIDE SEQUENCE [LARGE SCALE GENOMIC DNA]</scope>
</reference>
<dbReference type="GO" id="GO:0060271">
    <property type="term" value="P:cilium assembly"/>
    <property type="evidence" value="ECO:0007669"/>
    <property type="project" value="TreeGrafter"/>
</dbReference>
<evidence type="ECO:0000259" key="8">
    <source>
        <dbReference type="Pfam" id="PF13870"/>
    </source>
</evidence>
<evidence type="ECO:0000256" key="2">
    <source>
        <dbReference type="ARBA" id="ARBA00022794"/>
    </source>
</evidence>
<dbReference type="Ensembl" id="ENSDCDT00010055993.1">
    <property type="protein sequence ID" value="ENSDCDP00010045805.1"/>
    <property type="gene ID" value="ENSDCDG00010028140.1"/>
</dbReference>
<sequence length="278" mass="31939">TASMITNKSFPLLDSLFQTSLGLQDMTSGPISNGFLIAALKEAEIQLMKVKKARDDFNRDVAVVLHNRKGLKIDAEKARRYIKDQINLKKSQVEKLLQKNASLCMQRKKLQLQLRQKEEVSEDLQEMDFQQLQIGNRYYLESIDCHNQELLYLKVQAGNSQQILNTYKKKLQDVTSESVQLSTDISARRKMLLKTDEMVQQQQVEAEALNRNLRQRLADYSAPDVADYMSATDSRSQLEKAIRVWEHKVQTAEMVLKSNTKAWKLLCEAAGKTSNPYH</sequence>
<accession>A0AAY4DK30</accession>